<comment type="caution">
    <text evidence="2">The sequence shown here is derived from an EMBL/GenBank/DDBJ whole genome shotgun (WGS) entry which is preliminary data.</text>
</comment>
<accession>A0A4Z2JBB3</accession>
<reference evidence="2 3" key="1">
    <citation type="submission" date="2019-03" db="EMBL/GenBank/DDBJ databases">
        <title>First draft genome of Liparis tanakae, snailfish: a comprehensive survey of snailfish specific genes.</title>
        <authorList>
            <person name="Kim W."/>
            <person name="Song I."/>
            <person name="Jeong J.-H."/>
            <person name="Kim D."/>
            <person name="Kim S."/>
            <person name="Ryu S."/>
            <person name="Song J.Y."/>
            <person name="Lee S.K."/>
        </authorList>
    </citation>
    <scope>NUCLEOTIDE SEQUENCE [LARGE SCALE GENOMIC DNA]</scope>
    <source>
        <tissue evidence="2">Muscle</tissue>
    </source>
</reference>
<gene>
    <name evidence="2" type="ORF">EYF80_002483</name>
</gene>
<name>A0A4Z2JBB3_9TELE</name>
<sequence>MVAESNPCINSMHGFNQTNTPQPANFHPNPCRVELTSVSPNSHHVLTEHYRPVSGVFAAMDGKRIPGSTTTRFSS</sequence>
<evidence type="ECO:0000256" key="1">
    <source>
        <dbReference type="SAM" id="MobiDB-lite"/>
    </source>
</evidence>
<evidence type="ECO:0000313" key="2">
    <source>
        <dbReference type="EMBL" id="TNN87281.1"/>
    </source>
</evidence>
<dbReference type="EMBL" id="SRLO01000011">
    <property type="protein sequence ID" value="TNN87281.1"/>
    <property type="molecule type" value="Genomic_DNA"/>
</dbReference>
<keyword evidence="3" id="KW-1185">Reference proteome</keyword>
<protein>
    <submittedName>
        <fullName evidence="2">Uncharacterized protein</fullName>
    </submittedName>
</protein>
<feature type="region of interest" description="Disordered" evidence="1">
    <location>
        <begin position="1"/>
        <end position="28"/>
    </location>
</feature>
<dbReference type="AlphaFoldDB" id="A0A4Z2JBB3"/>
<organism evidence="2 3">
    <name type="scientific">Liparis tanakae</name>
    <name type="common">Tanaka's snailfish</name>
    <dbReference type="NCBI Taxonomy" id="230148"/>
    <lineage>
        <taxon>Eukaryota</taxon>
        <taxon>Metazoa</taxon>
        <taxon>Chordata</taxon>
        <taxon>Craniata</taxon>
        <taxon>Vertebrata</taxon>
        <taxon>Euteleostomi</taxon>
        <taxon>Actinopterygii</taxon>
        <taxon>Neopterygii</taxon>
        <taxon>Teleostei</taxon>
        <taxon>Neoteleostei</taxon>
        <taxon>Acanthomorphata</taxon>
        <taxon>Eupercaria</taxon>
        <taxon>Perciformes</taxon>
        <taxon>Cottioidei</taxon>
        <taxon>Cottales</taxon>
        <taxon>Liparidae</taxon>
        <taxon>Liparis</taxon>
    </lineage>
</organism>
<proteinExistence type="predicted"/>
<feature type="compositionally biased region" description="Polar residues" evidence="1">
    <location>
        <begin position="7"/>
        <end position="23"/>
    </location>
</feature>
<evidence type="ECO:0000313" key="3">
    <source>
        <dbReference type="Proteomes" id="UP000314294"/>
    </source>
</evidence>
<dbReference type="Proteomes" id="UP000314294">
    <property type="component" value="Unassembled WGS sequence"/>
</dbReference>